<sequence>MALRPLDFLIALSVPMIWGLGFVFAKGAIAHFPPILLIALRFTVTALALVWFVRAPVHLFGQIFVIALVSATIQYSMTFTALRYLDASTAGLVVQLETPLLVLMGWLVLGDRPSLRKQIGIAVSFAGVVLMTGDAKLQAAWQWLALFILGLVIWSFGQILVRKLGEVGGFTLVAWVSAFAAPQLFLTSWALERDQIEAVLAADWRIWGTVVYLGLVMTALGYGLWYHLLGRYPVSQVGPFLLLIPVATLAGGILLLGERASAEVLLGGAVIIAGVGFILVERKRPIPPPP</sequence>
<keyword evidence="3 5" id="KW-1133">Transmembrane helix</keyword>
<feature type="transmembrane region" description="Helical" evidence="5">
    <location>
        <begin position="140"/>
        <end position="161"/>
    </location>
</feature>
<feature type="transmembrane region" description="Helical" evidence="5">
    <location>
        <begin position="89"/>
        <end position="109"/>
    </location>
</feature>
<evidence type="ECO:0000256" key="4">
    <source>
        <dbReference type="ARBA" id="ARBA00023136"/>
    </source>
</evidence>
<dbReference type="GO" id="GO:0016020">
    <property type="term" value="C:membrane"/>
    <property type="evidence" value="ECO:0007669"/>
    <property type="project" value="UniProtKB-SubCell"/>
</dbReference>
<dbReference type="InterPro" id="IPR000620">
    <property type="entry name" value="EamA_dom"/>
</dbReference>
<feature type="transmembrane region" description="Helical" evidence="5">
    <location>
        <begin position="167"/>
        <end position="186"/>
    </location>
</feature>
<comment type="caution">
    <text evidence="7">The sequence shown here is derived from an EMBL/GenBank/DDBJ whole genome shotgun (WGS) entry which is preliminary data.</text>
</comment>
<evidence type="ECO:0000313" key="8">
    <source>
        <dbReference type="Proteomes" id="UP000672602"/>
    </source>
</evidence>
<organism evidence="7 8">
    <name type="scientific">Marivibrio halodurans</name>
    <dbReference type="NCBI Taxonomy" id="2039722"/>
    <lineage>
        <taxon>Bacteria</taxon>
        <taxon>Pseudomonadati</taxon>
        <taxon>Pseudomonadota</taxon>
        <taxon>Alphaproteobacteria</taxon>
        <taxon>Rhodospirillales</taxon>
        <taxon>Rhodospirillaceae</taxon>
        <taxon>Marivibrio</taxon>
    </lineage>
</organism>
<feature type="transmembrane region" description="Helical" evidence="5">
    <location>
        <begin position="264"/>
        <end position="280"/>
    </location>
</feature>
<feature type="transmembrane region" description="Helical" evidence="5">
    <location>
        <begin position="237"/>
        <end position="257"/>
    </location>
</feature>
<evidence type="ECO:0000256" key="1">
    <source>
        <dbReference type="ARBA" id="ARBA00004141"/>
    </source>
</evidence>
<accession>A0A8J7SJK5</accession>
<reference evidence="7" key="1">
    <citation type="submission" date="2021-04" db="EMBL/GenBank/DDBJ databases">
        <authorList>
            <person name="Zhang D.-C."/>
        </authorList>
    </citation>
    <scope>NUCLEOTIDE SEQUENCE</scope>
    <source>
        <strain evidence="7">CGMCC 1.15697</strain>
    </source>
</reference>
<name>A0A8J7SJK5_9PROT</name>
<gene>
    <name evidence="7" type="ORF">KAJ83_12405</name>
</gene>
<keyword evidence="4 5" id="KW-0472">Membrane</keyword>
<dbReference type="Gene3D" id="1.10.3730.20">
    <property type="match status" value="1"/>
</dbReference>
<dbReference type="RefSeq" id="WP_210682388.1">
    <property type="nucleotide sequence ID" value="NZ_JAGMWN010000005.1"/>
</dbReference>
<proteinExistence type="predicted"/>
<feature type="transmembrane region" description="Helical" evidence="5">
    <location>
        <begin position="59"/>
        <end position="77"/>
    </location>
</feature>
<dbReference type="PANTHER" id="PTHR32322">
    <property type="entry name" value="INNER MEMBRANE TRANSPORTER"/>
    <property type="match status" value="1"/>
</dbReference>
<dbReference type="AlphaFoldDB" id="A0A8J7SJK5"/>
<feature type="domain" description="EamA" evidence="6">
    <location>
        <begin position="9"/>
        <end position="132"/>
    </location>
</feature>
<dbReference type="Pfam" id="PF00892">
    <property type="entry name" value="EamA"/>
    <property type="match status" value="2"/>
</dbReference>
<feature type="transmembrane region" description="Helical" evidence="5">
    <location>
        <begin position="206"/>
        <end position="225"/>
    </location>
</feature>
<evidence type="ECO:0000259" key="6">
    <source>
        <dbReference type="Pfam" id="PF00892"/>
    </source>
</evidence>
<dbReference type="InterPro" id="IPR050638">
    <property type="entry name" value="AA-Vitamin_Transporters"/>
</dbReference>
<evidence type="ECO:0000256" key="3">
    <source>
        <dbReference type="ARBA" id="ARBA00022989"/>
    </source>
</evidence>
<keyword evidence="2 5" id="KW-0812">Transmembrane</keyword>
<keyword evidence="8" id="KW-1185">Reference proteome</keyword>
<feature type="domain" description="EamA" evidence="6">
    <location>
        <begin position="143"/>
        <end position="279"/>
    </location>
</feature>
<evidence type="ECO:0000256" key="5">
    <source>
        <dbReference type="SAM" id="Phobius"/>
    </source>
</evidence>
<dbReference type="Proteomes" id="UP000672602">
    <property type="component" value="Unassembled WGS sequence"/>
</dbReference>
<dbReference type="SUPFAM" id="SSF103481">
    <property type="entry name" value="Multidrug resistance efflux transporter EmrE"/>
    <property type="match status" value="2"/>
</dbReference>
<dbReference type="InterPro" id="IPR037185">
    <property type="entry name" value="EmrE-like"/>
</dbReference>
<dbReference type="EMBL" id="JAGMWN010000005">
    <property type="protein sequence ID" value="MBP5857813.1"/>
    <property type="molecule type" value="Genomic_DNA"/>
</dbReference>
<comment type="subcellular location">
    <subcellularLocation>
        <location evidence="1">Membrane</location>
        <topology evidence="1">Multi-pass membrane protein</topology>
    </subcellularLocation>
</comment>
<evidence type="ECO:0000256" key="2">
    <source>
        <dbReference type="ARBA" id="ARBA00022692"/>
    </source>
</evidence>
<evidence type="ECO:0000313" key="7">
    <source>
        <dbReference type="EMBL" id="MBP5857813.1"/>
    </source>
</evidence>
<protein>
    <submittedName>
        <fullName evidence="7">EamA family transporter</fullName>
    </submittedName>
</protein>
<dbReference type="PANTHER" id="PTHR32322:SF9">
    <property type="entry name" value="AMINO-ACID METABOLITE EFFLUX PUMP-RELATED"/>
    <property type="match status" value="1"/>
</dbReference>